<keyword evidence="4" id="KW-0967">Endosome</keyword>
<dbReference type="OrthoDB" id="10266451at2759"/>
<feature type="domain" description="BRO1" evidence="6">
    <location>
        <begin position="8"/>
        <end position="390"/>
    </location>
</feature>
<dbReference type="Proteomes" id="UP000326759">
    <property type="component" value="Unassembled WGS sequence"/>
</dbReference>
<evidence type="ECO:0000313" key="8">
    <source>
        <dbReference type="Proteomes" id="UP000326759"/>
    </source>
</evidence>
<dbReference type="AlphaFoldDB" id="A0A5N5SQ66"/>
<dbReference type="Pfam" id="PF13949">
    <property type="entry name" value="ALIX_LYPXL_bnd"/>
    <property type="match status" value="1"/>
</dbReference>
<dbReference type="Gene3D" id="1.20.140.50">
    <property type="entry name" value="alix/aip1 like domains"/>
    <property type="match status" value="1"/>
</dbReference>
<evidence type="ECO:0000256" key="4">
    <source>
        <dbReference type="ARBA" id="ARBA00022753"/>
    </source>
</evidence>
<organism evidence="7 8">
    <name type="scientific">Armadillidium nasatum</name>
    <dbReference type="NCBI Taxonomy" id="96803"/>
    <lineage>
        <taxon>Eukaryota</taxon>
        <taxon>Metazoa</taxon>
        <taxon>Ecdysozoa</taxon>
        <taxon>Arthropoda</taxon>
        <taxon>Crustacea</taxon>
        <taxon>Multicrustacea</taxon>
        <taxon>Malacostraca</taxon>
        <taxon>Eumalacostraca</taxon>
        <taxon>Peracarida</taxon>
        <taxon>Isopoda</taxon>
        <taxon>Oniscidea</taxon>
        <taxon>Crinocheta</taxon>
        <taxon>Armadillidiidae</taxon>
        <taxon>Armadillidium</taxon>
    </lineage>
</organism>
<evidence type="ECO:0000256" key="5">
    <source>
        <dbReference type="SAM" id="Coils"/>
    </source>
</evidence>
<dbReference type="InterPro" id="IPR004328">
    <property type="entry name" value="BRO1_dom"/>
</dbReference>
<dbReference type="PROSITE" id="PS51180">
    <property type="entry name" value="BRO1"/>
    <property type="match status" value="1"/>
</dbReference>
<name>A0A5N5SQ66_9CRUS</name>
<dbReference type="PANTHER" id="PTHR23030">
    <property type="entry name" value="PCD6 INTERACTING PROTEIN-RELATED"/>
    <property type="match status" value="1"/>
</dbReference>
<dbReference type="GO" id="GO:0005768">
    <property type="term" value="C:endosome"/>
    <property type="evidence" value="ECO:0007669"/>
    <property type="project" value="UniProtKB-SubCell"/>
</dbReference>
<sequence length="713" mass="80910">MEAVPRLPMLSFPVKLTTKPVDFGECLKRYIQLHYHEDPESYNNEITELESLRRSAVNASTDFIGCSSLKKYYCQLHYLISRFPPEELGSKLQNSAFDQSVSESGDINYEMNNILYNIATLHTILGAADARTSPDGMKISCTHFQCASWAFQVLSQNSKGEGDFNPLLITFMTHLALSQAQECILEKSMTDNRKPNIIAKVAMQVVDYLRLTLKNLESFRKSSTSAVSLVWQRHCDFKIAYYLAVTYYHQGLQSEEQQKMGERIAFYQASVEKLEEALKVSKTMEKAKVIGEALTFANDVIRGKLTGAQKENEFVYHEKIPPFSSLPEVKGASLVKGISFSFTDPEVAGPDIFSRLVPIEAHQASSLYSEEKAKLLRRITGEIQEKDEELEMYLASMQLDSFAFEENYDNLPQELVDACADLNSRDAFKGLQEIIDNISGYYNDLERKIKETEELIKEEESSEKEFCLVIGTKRAPNQILTEQKREIIKYKEAHEAALASNQALQNAIAQHKENLILLSKPLNLLMESLPSVAGVESEADKATRMEVQRLLGKVHEMQMQRSEFENKLRSDLQNDDITKQLVLNHEDPEAFFKEELSKHNHMVSILEQNMSAQSNILQALSESNAAYGAMRRTINQVKSQRAGSISFLLASYNAFINILQKAEEAKEFYTKLETQVNKVNSRVKSFHDVQEEERKAKLVANVKKLGGNIKLDL</sequence>
<gene>
    <name evidence="7" type="primary">Ptpn23</name>
    <name evidence="7" type="ORF">Anas_03834</name>
</gene>
<evidence type="ECO:0000256" key="2">
    <source>
        <dbReference type="ARBA" id="ARBA00004496"/>
    </source>
</evidence>
<dbReference type="GO" id="GO:0043328">
    <property type="term" value="P:protein transport to vacuole involved in ubiquitin-dependent protein catabolic process via the multivesicular body sorting pathway"/>
    <property type="evidence" value="ECO:0007669"/>
    <property type="project" value="TreeGrafter"/>
</dbReference>
<dbReference type="Pfam" id="PF03097">
    <property type="entry name" value="BRO1"/>
    <property type="match status" value="1"/>
</dbReference>
<proteinExistence type="predicted"/>
<reference evidence="7 8" key="1">
    <citation type="journal article" date="2019" name="PLoS Biol.">
        <title>Sex chromosomes control vertical transmission of feminizing Wolbachia symbionts in an isopod.</title>
        <authorList>
            <person name="Becking T."/>
            <person name="Chebbi M.A."/>
            <person name="Giraud I."/>
            <person name="Moumen B."/>
            <person name="Laverre T."/>
            <person name="Caubet Y."/>
            <person name="Peccoud J."/>
            <person name="Gilbert C."/>
            <person name="Cordaux R."/>
        </authorList>
    </citation>
    <scope>NUCLEOTIDE SEQUENCE [LARGE SCALE GENOMIC DNA]</scope>
    <source>
        <strain evidence="7">ANa2</strain>
        <tissue evidence="7">Whole body excluding digestive tract and cuticle</tissue>
    </source>
</reference>
<dbReference type="GO" id="GO:0032456">
    <property type="term" value="P:endocytic recycling"/>
    <property type="evidence" value="ECO:0007669"/>
    <property type="project" value="TreeGrafter"/>
</dbReference>
<dbReference type="SMART" id="SM01041">
    <property type="entry name" value="BRO1"/>
    <property type="match status" value="1"/>
</dbReference>
<dbReference type="Gene3D" id="1.25.40.280">
    <property type="entry name" value="alix/aip1 like domains"/>
    <property type="match status" value="1"/>
</dbReference>
<keyword evidence="8" id="KW-1185">Reference proteome</keyword>
<evidence type="ECO:0000256" key="3">
    <source>
        <dbReference type="ARBA" id="ARBA00022490"/>
    </source>
</evidence>
<dbReference type="GO" id="GO:0045022">
    <property type="term" value="P:early endosome to late endosome transport"/>
    <property type="evidence" value="ECO:0007669"/>
    <property type="project" value="TreeGrafter"/>
</dbReference>
<evidence type="ECO:0000259" key="6">
    <source>
        <dbReference type="PROSITE" id="PS51180"/>
    </source>
</evidence>
<comment type="caution">
    <text evidence="7">The sequence shown here is derived from an EMBL/GenBank/DDBJ whole genome shotgun (WGS) entry which is preliminary data.</text>
</comment>
<keyword evidence="7" id="KW-0675">Receptor</keyword>
<comment type="subcellular location">
    <subcellularLocation>
        <location evidence="2">Cytoplasm</location>
    </subcellularLocation>
    <subcellularLocation>
        <location evidence="1">Endosome</location>
    </subcellularLocation>
</comment>
<dbReference type="InterPro" id="IPR025304">
    <property type="entry name" value="ALIX_V_dom"/>
</dbReference>
<dbReference type="InterPro" id="IPR038499">
    <property type="entry name" value="BRO1_sf"/>
</dbReference>
<keyword evidence="3" id="KW-0963">Cytoplasm</keyword>
<feature type="coiled-coil region" evidence="5">
    <location>
        <begin position="435"/>
        <end position="465"/>
    </location>
</feature>
<keyword evidence="5" id="KW-0175">Coiled coil</keyword>
<dbReference type="PANTHER" id="PTHR23030:SF30">
    <property type="entry name" value="TYROSINE-PROTEIN PHOSPHATASE NON-RECEPTOR TYPE 23"/>
    <property type="match status" value="1"/>
</dbReference>
<dbReference type="Gene3D" id="1.20.120.560">
    <property type="entry name" value="alix/aip1 in complex with the ypdl late domain"/>
    <property type="match status" value="1"/>
</dbReference>
<accession>A0A5N5SQ66</accession>
<dbReference type="EMBL" id="SEYY01021571">
    <property type="protein sequence ID" value="KAB7496244.1"/>
    <property type="molecule type" value="Genomic_DNA"/>
</dbReference>
<evidence type="ECO:0000313" key="7">
    <source>
        <dbReference type="EMBL" id="KAB7496244.1"/>
    </source>
</evidence>
<protein>
    <submittedName>
        <fullName evidence="7">Tyrosine-protein phosphatase non-receptor type 23</fullName>
    </submittedName>
</protein>
<evidence type="ECO:0000256" key="1">
    <source>
        <dbReference type="ARBA" id="ARBA00004177"/>
    </source>
</evidence>